<sequence length="53" mass="6218">MQNAAKTQQKHNTCFSAAFPLKSIEPKTQRFAFKKVPDPFQITHRVKTWRCEP</sequence>
<dbReference type="EMBL" id="CATNWA010015273">
    <property type="protein sequence ID" value="CAI9581478.1"/>
    <property type="molecule type" value="Genomic_DNA"/>
</dbReference>
<reference evidence="1" key="1">
    <citation type="submission" date="2023-05" db="EMBL/GenBank/DDBJ databases">
        <authorList>
            <person name="Stuckert A."/>
        </authorList>
    </citation>
    <scope>NUCLEOTIDE SEQUENCE</scope>
</reference>
<comment type="caution">
    <text evidence="1">The sequence shown here is derived from an EMBL/GenBank/DDBJ whole genome shotgun (WGS) entry which is preliminary data.</text>
</comment>
<gene>
    <name evidence="1" type="ORF">SPARVUS_LOCUS9486008</name>
</gene>
<name>A0ABN9EDH1_9NEOB</name>
<dbReference type="Proteomes" id="UP001162483">
    <property type="component" value="Unassembled WGS sequence"/>
</dbReference>
<feature type="non-terminal residue" evidence="1">
    <location>
        <position position="53"/>
    </location>
</feature>
<keyword evidence="2" id="KW-1185">Reference proteome</keyword>
<proteinExistence type="predicted"/>
<evidence type="ECO:0000313" key="2">
    <source>
        <dbReference type="Proteomes" id="UP001162483"/>
    </source>
</evidence>
<organism evidence="1 2">
    <name type="scientific">Staurois parvus</name>
    <dbReference type="NCBI Taxonomy" id="386267"/>
    <lineage>
        <taxon>Eukaryota</taxon>
        <taxon>Metazoa</taxon>
        <taxon>Chordata</taxon>
        <taxon>Craniata</taxon>
        <taxon>Vertebrata</taxon>
        <taxon>Euteleostomi</taxon>
        <taxon>Amphibia</taxon>
        <taxon>Batrachia</taxon>
        <taxon>Anura</taxon>
        <taxon>Neobatrachia</taxon>
        <taxon>Ranoidea</taxon>
        <taxon>Ranidae</taxon>
        <taxon>Staurois</taxon>
    </lineage>
</organism>
<accession>A0ABN9EDH1</accession>
<protein>
    <submittedName>
        <fullName evidence="1">Uncharacterized protein</fullName>
    </submittedName>
</protein>
<evidence type="ECO:0000313" key="1">
    <source>
        <dbReference type="EMBL" id="CAI9581478.1"/>
    </source>
</evidence>